<comment type="caution">
    <text evidence="4">The sequence shown here is derived from an EMBL/GenBank/DDBJ whole genome shotgun (WGS) entry which is preliminary data.</text>
</comment>
<dbReference type="Pfam" id="PF02581">
    <property type="entry name" value="TMP-TENI"/>
    <property type="match status" value="1"/>
</dbReference>
<gene>
    <name evidence="4" type="ORF">LZ538_12860</name>
</gene>
<dbReference type="InterPro" id="IPR036206">
    <property type="entry name" value="ThiamineP_synth_sf"/>
</dbReference>
<dbReference type="Proteomes" id="UP001165342">
    <property type="component" value="Unassembled WGS sequence"/>
</dbReference>
<evidence type="ECO:0000313" key="5">
    <source>
        <dbReference type="Proteomes" id="UP001165342"/>
    </source>
</evidence>
<dbReference type="PANTHER" id="PTHR20857:SF15">
    <property type="entry name" value="THIAMINE-PHOSPHATE SYNTHASE"/>
    <property type="match status" value="1"/>
</dbReference>
<evidence type="ECO:0000256" key="1">
    <source>
        <dbReference type="ARBA" id="ARBA00004948"/>
    </source>
</evidence>
<dbReference type="PANTHER" id="PTHR20857">
    <property type="entry name" value="THIAMINE-PHOSPHATE PYROPHOSPHORYLASE"/>
    <property type="match status" value="1"/>
</dbReference>
<keyword evidence="2" id="KW-0784">Thiamine biosynthesis</keyword>
<reference evidence="4" key="1">
    <citation type="submission" date="2022-05" db="EMBL/GenBank/DDBJ databases">
        <authorList>
            <person name="Jo J.-H."/>
            <person name="Im W.-T."/>
        </authorList>
    </citation>
    <scope>NUCLEOTIDE SEQUENCE</scope>
    <source>
        <strain evidence="4">SE220</strain>
    </source>
</reference>
<sequence>MMGRQMMMLPRLWLMTDERMGNRLWEAIERLPAGEAGIVFRHYATEKTVRGRLAAQVAECCRKRDLALGLGSDAALAHEVGADFIHNAPEPAGTLRLSKSVHSIEDAIRARAQRAALVFISPVFATRSHPGREPLGPDAAVAIAAAAGLPAIAMGGMNAQRFAPLQGAFHGWAGIDAWLED</sequence>
<accession>A0ABT0S5A9</accession>
<dbReference type="InterPro" id="IPR013785">
    <property type="entry name" value="Aldolase_TIM"/>
</dbReference>
<evidence type="ECO:0000256" key="2">
    <source>
        <dbReference type="ARBA" id="ARBA00022977"/>
    </source>
</evidence>
<dbReference type="EMBL" id="JAMGBE010000004">
    <property type="protein sequence ID" value="MCL6730931.1"/>
    <property type="molecule type" value="Genomic_DNA"/>
</dbReference>
<keyword evidence="5" id="KW-1185">Reference proteome</keyword>
<dbReference type="Gene3D" id="3.20.20.70">
    <property type="entry name" value="Aldolase class I"/>
    <property type="match status" value="1"/>
</dbReference>
<protein>
    <submittedName>
        <fullName evidence="4">Thiamine phosphate synthase</fullName>
    </submittedName>
</protein>
<evidence type="ECO:0000259" key="3">
    <source>
        <dbReference type="Pfam" id="PF02581"/>
    </source>
</evidence>
<proteinExistence type="predicted"/>
<evidence type="ECO:0000313" key="4">
    <source>
        <dbReference type="EMBL" id="MCL6730931.1"/>
    </source>
</evidence>
<name>A0ABT0S5A9_9SPHN</name>
<dbReference type="SUPFAM" id="SSF51391">
    <property type="entry name" value="Thiamin phosphate synthase"/>
    <property type="match status" value="1"/>
</dbReference>
<feature type="domain" description="Thiamine phosphate synthase/TenI" evidence="3">
    <location>
        <begin position="14"/>
        <end position="165"/>
    </location>
</feature>
<dbReference type="RefSeq" id="WP_249832419.1">
    <property type="nucleotide sequence ID" value="NZ_JAMGBE010000004.1"/>
</dbReference>
<dbReference type="CDD" id="cd00564">
    <property type="entry name" value="TMP_TenI"/>
    <property type="match status" value="1"/>
</dbReference>
<dbReference type="InterPro" id="IPR022998">
    <property type="entry name" value="ThiamineP_synth_TenI"/>
</dbReference>
<organism evidence="4 5">
    <name type="scientific">Sphingomonas hankyongi</name>
    <dbReference type="NCBI Taxonomy" id="2908209"/>
    <lineage>
        <taxon>Bacteria</taxon>
        <taxon>Pseudomonadati</taxon>
        <taxon>Pseudomonadota</taxon>
        <taxon>Alphaproteobacteria</taxon>
        <taxon>Sphingomonadales</taxon>
        <taxon>Sphingomonadaceae</taxon>
        <taxon>Sphingomonas</taxon>
    </lineage>
</organism>
<comment type="pathway">
    <text evidence="1">Cofactor biosynthesis; thiamine diphosphate biosynthesis.</text>
</comment>